<dbReference type="EMBL" id="FNFH01000008">
    <property type="protein sequence ID" value="SDK74601.1"/>
    <property type="molecule type" value="Genomic_DNA"/>
</dbReference>
<reference evidence="9" key="1">
    <citation type="submission" date="2016-10" db="EMBL/GenBank/DDBJ databases">
        <authorList>
            <person name="Varghese N."/>
            <person name="Submissions S."/>
        </authorList>
    </citation>
    <scope>NUCLEOTIDE SEQUENCE [LARGE SCALE GENOMIC DNA]</scope>
    <source>
        <strain evidence="9">CGMCC 1.10658</strain>
    </source>
</reference>
<feature type="region of interest" description="Disordered" evidence="7">
    <location>
        <begin position="26"/>
        <end position="100"/>
    </location>
</feature>
<dbReference type="GO" id="GO:0009279">
    <property type="term" value="C:cell outer membrane"/>
    <property type="evidence" value="ECO:0007669"/>
    <property type="project" value="UniProtKB-SubCell"/>
</dbReference>
<dbReference type="InterPro" id="IPR032831">
    <property type="entry name" value="LptM_cons"/>
</dbReference>
<dbReference type="AlphaFoldDB" id="A0A1G9EEW0"/>
<keyword evidence="6 8" id="KW-0449">Lipoprotein</keyword>
<organism evidence="8 9">
    <name type="scientific">Microbulbifer yueqingensis</name>
    <dbReference type="NCBI Taxonomy" id="658219"/>
    <lineage>
        <taxon>Bacteria</taxon>
        <taxon>Pseudomonadati</taxon>
        <taxon>Pseudomonadota</taxon>
        <taxon>Gammaproteobacteria</taxon>
        <taxon>Cellvibrionales</taxon>
        <taxon>Microbulbiferaceae</taxon>
        <taxon>Microbulbifer</taxon>
    </lineage>
</organism>
<keyword evidence="2" id="KW-0732">Signal</keyword>
<name>A0A1G9EEW0_9GAMM</name>
<evidence type="ECO:0000256" key="7">
    <source>
        <dbReference type="SAM" id="MobiDB-lite"/>
    </source>
</evidence>
<evidence type="ECO:0000313" key="8">
    <source>
        <dbReference type="EMBL" id="SDK74601.1"/>
    </source>
</evidence>
<protein>
    <submittedName>
        <fullName evidence="8">Lipoprotein-attachment site-containing protein</fullName>
    </submittedName>
</protein>
<comment type="subcellular location">
    <subcellularLocation>
        <location evidence="1">Cell outer membrane</location>
        <topology evidence="1">Lipid-anchor</topology>
    </subcellularLocation>
</comment>
<dbReference type="NCBIfam" id="NF047847">
    <property type="entry name" value="SS_mature_LptM"/>
    <property type="match status" value="1"/>
</dbReference>
<evidence type="ECO:0000256" key="5">
    <source>
        <dbReference type="ARBA" id="ARBA00023237"/>
    </source>
</evidence>
<sequence length="100" mass="10253">MLHRFPVAILFTLVFTLVALGGCGQKGPLYLPQDPAQPAAPASAAPAPGTPLVPTAPTDTDEVLQPERTAPQAGPVTASPEEPAGDTDQTETPEQQEAGK</sequence>
<evidence type="ECO:0000313" key="9">
    <source>
        <dbReference type="Proteomes" id="UP000199305"/>
    </source>
</evidence>
<gene>
    <name evidence="8" type="ORF">SAMN05216212_3092</name>
</gene>
<evidence type="ECO:0000256" key="1">
    <source>
        <dbReference type="ARBA" id="ARBA00004459"/>
    </source>
</evidence>
<accession>A0A1G9EEW0</accession>
<dbReference type="PROSITE" id="PS51257">
    <property type="entry name" value="PROKAR_LIPOPROTEIN"/>
    <property type="match status" value="1"/>
</dbReference>
<keyword evidence="4" id="KW-0564">Palmitate</keyword>
<keyword evidence="3" id="KW-0472">Membrane</keyword>
<evidence type="ECO:0000256" key="4">
    <source>
        <dbReference type="ARBA" id="ARBA00023139"/>
    </source>
</evidence>
<keyword evidence="9" id="KW-1185">Reference proteome</keyword>
<dbReference type="Pfam" id="PF13627">
    <property type="entry name" value="LptM_cons"/>
    <property type="match status" value="1"/>
</dbReference>
<dbReference type="RefSeq" id="WP_091516512.1">
    <property type="nucleotide sequence ID" value="NZ_FNFH01000008.1"/>
</dbReference>
<feature type="compositionally biased region" description="Low complexity" evidence="7">
    <location>
        <begin position="32"/>
        <end position="47"/>
    </location>
</feature>
<dbReference type="STRING" id="658219.SAMN05216212_3092"/>
<proteinExistence type="predicted"/>
<evidence type="ECO:0000256" key="3">
    <source>
        <dbReference type="ARBA" id="ARBA00023136"/>
    </source>
</evidence>
<evidence type="ECO:0000256" key="6">
    <source>
        <dbReference type="ARBA" id="ARBA00023288"/>
    </source>
</evidence>
<dbReference type="Proteomes" id="UP000199305">
    <property type="component" value="Unassembled WGS sequence"/>
</dbReference>
<keyword evidence="5" id="KW-0998">Cell outer membrane</keyword>
<evidence type="ECO:0000256" key="2">
    <source>
        <dbReference type="ARBA" id="ARBA00022729"/>
    </source>
</evidence>